<sequence length="146" mass="16659">TMEQNNHPSQNDLNFQRSNFAGFKTNFNLPDTFYPPTVVQNTQFPSNINAMIDAVPYNDILFSSNVPTSYRQHIGPTNEEQTPPLNTNNNSLFNANSQSNNPEIFRFHIPGFKILVIPDFENLNMNNTSYTSVNNITNNPQTQFQL</sequence>
<evidence type="ECO:0000313" key="1">
    <source>
        <dbReference type="EMBL" id="CAG8525725.1"/>
    </source>
</evidence>
<evidence type="ECO:0000313" key="2">
    <source>
        <dbReference type="Proteomes" id="UP000789570"/>
    </source>
</evidence>
<comment type="caution">
    <text evidence="1">The sequence shown here is derived from an EMBL/GenBank/DDBJ whole genome shotgun (WGS) entry which is preliminary data.</text>
</comment>
<name>A0A9N9AB25_9GLOM</name>
<reference evidence="1" key="1">
    <citation type="submission" date="2021-06" db="EMBL/GenBank/DDBJ databases">
        <authorList>
            <person name="Kallberg Y."/>
            <person name="Tangrot J."/>
            <person name="Rosling A."/>
        </authorList>
    </citation>
    <scope>NUCLEOTIDE SEQUENCE</scope>
    <source>
        <strain evidence="1">UK204</strain>
    </source>
</reference>
<dbReference type="EMBL" id="CAJVPQ010000998">
    <property type="protein sequence ID" value="CAG8525725.1"/>
    <property type="molecule type" value="Genomic_DNA"/>
</dbReference>
<dbReference type="AlphaFoldDB" id="A0A9N9AB25"/>
<organism evidence="1 2">
    <name type="scientific">Funneliformis caledonium</name>
    <dbReference type="NCBI Taxonomy" id="1117310"/>
    <lineage>
        <taxon>Eukaryota</taxon>
        <taxon>Fungi</taxon>
        <taxon>Fungi incertae sedis</taxon>
        <taxon>Mucoromycota</taxon>
        <taxon>Glomeromycotina</taxon>
        <taxon>Glomeromycetes</taxon>
        <taxon>Glomerales</taxon>
        <taxon>Glomeraceae</taxon>
        <taxon>Funneliformis</taxon>
    </lineage>
</organism>
<accession>A0A9N9AB25</accession>
<proteinExistence type="predicted"/>
<gene>
    <name evidence="1" type="ORF">FCALED_LOCUS4927</name>
</gene>
<dbReference type="Proteomes" id="UP000789570">
    <property type="component" value="Unassembled WGS sequence"/>
</dbReference>
<protein>
    <submittedName>
        <fullName evidence="1">11028_t:CDS:1</fullName>
    </submittedName>
</protein>
<dbReference type="OrthoDB" id="2351702at2759"/>
<feature type="non-terminal residue" evidence="1">
    <location>
        <position position="146"/>
    </location>
</feature>
<keyword evidence="2" id="KW-1185">Reference proteome</keyword>